<sequence length="284" mass="32713">MNACIEIVNDFAVKQNDINYQWILDQPFIKILNYDHGLPRAIKYILDGILKTDFFRNHIWNPSNFFDSIVNSYAITAFVEEHEDLDVALLKNSIVFKNAASAEFGDLFVRYVSADDILQMMMIMATLKQCGSEEIKKQWIITILSTTKAINPDLHYSICSTIPDDVLVVCRDNFHQHFGRLFVSQFDFELLSVSANYTSPDILTGIFGTALKDSPQNLKIKRPFHSPKDFKDRVAFKDRVTFDSDEEYGINAKICRLSYAPFQKRKVPQTQELLFKKSCESYTA</sequence>
<name>A0A2N1NDI6_9GLOM</name>
<dbReference type="AlphaFoldDB" id="A0A2N1NDI6"/>
<comment type="caution">
    <text evidence="1">The sequence shown here is derived from an EMBL/GenBank/DDBJ whole genome shotgun (WGS) entry which is preliminary data.</text>
</comment>
<protein>
    <submittedName>
        <fullName evidence="1">Uncharacterized protein</fullName>
    </submittedName>
</protein>
<organism evidence="1 2">
    <name type="scientific">Rhizophagus irregularis</name>
    <dbReference type="NCBI Taxonomy" id="588596"/>
    <lineage>
        <taxon>Eukaryota</taxon>
        <taxon>Fungi</taxon>
        <taxon>Fungi incertae sedis</taxon>
        <taxon>Mucoromycota</taxon>
        <taxon>Glomeromycotina</taxon>
        <taxon>Glomeromycetes</taxon>
        <taxon>Glomerales</taxon>
        <taxon>Glomeraceae</taxon>
        <taxon>Rhizophagus</taxon>
    </lineage>
</organism>
<dbReference type="OrthoDB" id="2315391at2759"/>
<accession>A0A2N1NDI6</accession>
<reference evidence="1 2" key="2">
    <citation type="submission" date="2017-10" db="EMBL/GenBank/DDBJ databases">
        <title>Extensive intraspecific genome diversity in a model arbuscular mycorrhizal fungus.</title>
        <authorList>
            <person name="Chen E.C.H."/>
            <person name="Morin E."/>
            <person name="Baudet D."/>
            <person name="Noel J."/>
            <person name="Ndikumana S."/>
            <person name="Charron P."/>
            <person name="St-Onge C."/>
            <person name="Giorgi J."/>
            <person name="Grigoriev I.V."/>
            <person name="Roux C."/>
            <person name="Martin F.M."/>
            <person name="Corradi N."/>
        </authorList>
    </citation>
    <scope>NUCLEOTIDE SEQUENCE [LARGE SCALE GENOMIC DNA]</scope>
    <source>
        <strain evidence="1 2">C2</strain>
    </source>
</reference>
<evidence type="ECO:0000313" key="1">
    <source>
        <dbReference type="EMBL" id="PKK71975.1"/>
    </source>
</evidence>
<dbReference type="EMBL" id="LLXL01000469">
    <property type="protein sequence ID" value="PKK71975.1"/>
    <property type="molecule type" value="Genomic_DNA"/>
</dbReference>
<dbReference type="Proteomes" id="UP000233469">
    <property type="component" value="Unassembled WGS sequence"/>
</dbReference>
<gene>
    <name evidence="1" type="ORF">RhiirC2_777734</name>
</gene>
<reference evidence="1 2" key="1">
    <citation type="submission" date="2016-04" db="EMBL/GenBank/DDBJ databases">
        <title>Genome analyses suggest a sexual origin of heterokaryosis in a supposedly ancient asexual fungus.</title>
        <authorList>
            <person name="Ropars J."/>
            <person name="Sedzielewska K."/>
            <person name="Noel J."/>
            <person name="Charron P."/>
            <person name="Farinelli L."/>
            <person name="Marton T."/>
            <person name="Kruger M."/>
            <person name="Pelin A."/>
            <person name="Brachmann A."/>
            <person name="Corradi N."/>
        </authorList>
    </citation>
    <scope>NUCLEOTIDE SEQUENCE [LARGE SCALE GENOMIC DNA]</scope>
    <source>
        <strain evidence="1 2">C2</strain>
    </source>
</reference>
<dbReference type="VEuPathDB" id="FungiDB:FUN_014352"/>
<evidence type="ECO:0000313" key="2">
    <source>
        <dbReference type="Proteomes" id="UP000233469"/>
    </source>
</evidence>
<proteinExistence type="predicted"/>
<dbReference type="VEuPathDB" id="FungiDB:RhiirA1_450382"/>